<dbReference type="GO" id="GO:0003677">
    <property type="term" value="F:DNA binding"/>
    <property type="evidence" value="ECO:0007669"/>
    <property type="project" value="InterPro"/>
</dbReference>
<proteinExistence type="predicted"/>
<name>D6WBY3_TRICA</name>
<dbReference type="HOGENOM" id="CLU_1505383_0_0_1"/>
<dbReference type="InterPro" id="IPR036397">
    <property type="entry name" value="RNaseH_sf"/>
</dbReference>
<dbReference type="Proteomes" id="UP000007266">
    <property type="component" value="Linkage group 2"/>
</dbReference>
<reference evidence="2 3" key="2">
    <citation type="journal article" date="2010" name="Nucleic Acids Res.">
        <title>BeetleBase in 2010: revisions to provide comprehensive genomic information for Tribolium castaneum.</title>
        <authorList>
            <person name="Kim H.S."/>
            <person name="Murphy T."/>
            <person name="Xia J."/>
            <person name="Caragea D."/>
            <person name="Park Y."/>
            <person name="Beeman R.W."/>
            <person name="Lorenzen M.D."/>
            <person name="Butcher S."/>
            <person name="Manak J.R."/>
            <person name="Brown S.J."/>
        </authorList>
    </citation>
    <scope>GENOME REANNOTATION</scope>
    <source>
        <strain evidence="2 3">Georgia GA2</strain>
    </source>
</reference>
<evidence type="ECO:0000313" key="3">
    <source>
        <dbReference type="Proteomes" id="UP000007266"/>
    </source>
</evidence>
<dbReference type="STRING" id="7070.D6WBY3"/>
<keyword evidence="3" id="KW-1185">Reference proteome</keyword>
<feature type="domain" description="Transposase Tc1-like" evidence="1">
    <location>
        <begin position="2"/>
        <end position="55"/>
    </location>
</feature>
<gene>
    <name evidence="2" type="primary">GLEAN_05001</name>
    <name evidence="2" type="ORF">TcasGA2_TC005001</name>
</gene>
<reference evidence="2 3" key="1">
    <citation type="journal article" date="2008" name="Nature">
        <title>The genome of the model beetle and pest Tribolium castaneum.</title>
        <authorList>
            <consortium name="Tribolium Genome Sequencing Consortium"/>
            <person name="Richards S."/>
            <person name="Gibbs R.A."/>
            <person name="Weinstock G.M."/>
            <person name="Brown S.J."/>
            <person name="Denell R."/>
            <person name="Beeman R.W."/>
            <person name="Gibbs R."/>
            <person name="Beeman R.W."/>
            <person name="Brown S.J."/>
            <person name="Bucher G."/>
            <person name="Friedrich M."/>
            <person name="Grimmelikhuijzen C.J."/>
            <person name="Klingler M."/>
            <person name="Lorenzen M."/>
            <person name="Richards S."/>
            <person name="Roth S."/>
            <person name="Schroder R."/>
            <person name="Tautz D."/>
            <person name="Zdobnov E.M."/>
            <person name="Muzny D."/>
            <person name="Gibbs R.A."/>
            <person name="Weinstock G.M."/>
            <person name="Attaway T."/>
            <person name="Bell S."/>
            <person name="Buhay C.J."/>
            <person name="Chandrabose M.N."/>
            <person name="Chavez D."/>
            <person name="Clerk-Blankenburg K.P."/>
            <person name="Cree A."/>
            <person name="Dao M."/>
            <person name="Davis C."/>
            <person name="Chacko J."/>
            <person name="Dinh H."/>
            <person name="Dugan-Rocha S."/>
            <person name="Fowler G."/>
            <person name="Garner T.T."/>
            <person name="Garnes J."/>
            <person name="Gnirke A."/>
            <person name="Hawes A."/>
            <person name="Hernandez J."/>
            <person name="Hines S."/>
            <person name="Holder M."/>
            <person name="Hume J."/>
            <person name="Jhangiani S.N."/>
            <person name="Joshi V."/>
            <person name="Khan Z.M."/>
            <person name="Jackson L."/>
            <person name="Kovar C."/>
            <person name="Kowis A."/>
            <person name="Lee S."/>
            <person name="Lewis L.R."/>
            <person name="Margolis J."/>
            <person name="Morgan M."/>
            <person name="Nazareth L.V."/>
            <person name="Nguyen N."/>
            <person name="Okwuonu G."/>
            <person name="Parker D."/>
            <person name="Richards S."/>
            <person name="Ruiz S.J."/>
            <person name="Santibanez J."/>
            <person name="Savard J."/>
            <person name="Scherer S.E."/>
            <person name="Schneider B."/>
            <person name="Sodergren E."/>
            <person name="Tautz D."/>
            <person name="Vattahil S."/>
            <person name="Villasana D."/>
            <person name="White C.S."/>
            <person name="Wright R."/>
            <person name="Park Y."/>
            <person name="Beeman R.W."/>
            <person name="Lord J."/>
            <person name="Oppert B."/>
            <person name="Lorenzen M."/>
            <person name="Brown S."/>
            <person name="Wang L."/>
            <person name="Savard J."/>
            <person name="Tautz D."/>
            <person name="Richards S."/>
            <person name="Weinstock G."/>
            <person name="Gibbs R.A."/>
            <person name="Liu Y."/>
            <person name="Worley K."/>
            <person name="Weinstock G."/>
            <person name="Elsik C.G."/>
            <person name="Reese J.T."/>
            <person name="Elhaik E."/>
            <person name="Landan G."/>
            <person name="Graur D."/>
            <person name="Arensburger P."/>
            <person name="Atkinson P."/>
            <person name="Beeman R.W."/>
            <person name="Beidler J."/>
            <person name="Brown S.J."/>
            <person name="Demuth J.P."/>
            <person name="Drury D.W."/>
            <person name="Du Y.Z."/>
            <person name="Fujiwara H."/>
            <person name="Lorenzen M."/>
            <person name="Maselli V."/>
            <person name="Osanai M."/>
            <person name="Park Y."/>
            <person name="Robertson H.M."/>
            <person name="Tu Z."/>
            <person name="Wang J.J."/>
            <person name="Wang S."/>
            <person name="Richards S."/>
            <person name="Song H."/>
            <person name="Zhang L."/>
            <person name="Sodergren E."/>
            <person name="Werner D."/>
            <person name="Stanke M."/>
            <person name="Morgenstern B."/>
            <person name="Solovyev V."/>
            <person name="Kosarev P."/>
            <person name="Brown G."/>
            <person name="Chen H.C."/>
            <person name="Ermolaeva O."/>
            <person name="Hlavina W."/>
            <person name="Kapustin Y."/>
            <person name="Kiryutin B."/>
            <person name="Kitts P."/>
            <person name="Maglott D."/>
            <person name="Pruitt K."/>
            <person name="Sapojnikov V."/>
            <person name="Souvorov A."/>
            <person name="Mackey A.J."/>
            <person name="Waterhouse R.M."/>
            <person name="Wyder S."/>
            <person name="Zdobnov E.M."/>
            <person name="Zdobnov E.M."/>
            <person name="Wyder S."/>
            <person name="Kriventseva E.V."/>
            <person name="Kadowaki T."/>
            <person name="Bork P."/>
            <person name="Aranda M."/>
            <person name="Bao R."/>
            <person name="Beermann A."/>
            <person name="Berns N."/>
            <person name="Bolognesi R."/>
            <person name="Bonneton F."/>
            <person name="Bopp D."/>
            <person name="Brown S.J."/>
            <person name="Bucher G."/>
            <person name="Butts T."/>
            <person name="Chaumot A."/>
            <person name="Denell R.E."/>
            <person name="Ferrier D.E."/>
            <person name="Friedrich M."/>
            <person name="Gordon C.M."/>
            <person name="Jindra M."/>
            <person name="Klingler M."/>
            <person name="Lan Q."/>
            <person name="Lattorff H.M."/>
            <person name="Laudet V."/>
            <person name="von Levetsow C."/>
            <person name="Liu Z."/>
            <person name="Lutz R."/>
            <person name="Lynch J.A."/>
            <person name="da Fonseca R.N."/>
            <person name="Posnien N."/>
            <person name="Reuter R."/>
            <person name="Roth S."/>
            <person name="Savard J."/>
            <person name="Schinko J.B."/>
            <person name="Schmitt C."/>
            <person name="Schoppmeier M."/>
            <person name="Schroder R."/>
            <person name="Shippy T.D."/>
            <person name="Simonnet F."/>
            <person name="Marques-Souza H."/>
            <person name="Tautz D."/>
            <person name="Tomoyasu Y."/>
            <person name="Trauner J."/>
            <person name="Van der Zee M."/>
            <person name="Vervoort M."/>
            <person name="Wittkopp N."/>
            <person name="Wimmer E.A."/>
            <person name="Yang X."/>
            <person name="Jones A.K."/>
            <person name="Sattelle D.B."/>
            <person name="Ebert P.R."/>
            <person name="Nelson D."/>
            <person name="Scott J.G."/>
            <person name="Beeman R.W."/>
            <person name="Muthukrishnan S."/>
            <person name="Kramer K.J."/>
            <person name="Arakane Y."/>
            <person name="Beeman R.W."/>
            <person name="Zhu Q."/>
            <person name="Hogenkamp D."/>
            <person name="Dixit R."/>
            <person name="Oppert B."/>
            <person name="Jiang H."/>
            <person name="Zou Z."/>
            <person name="Marshall J."/>
            <person name="Elpidina E."/>
            <person name="Vinokurov K."/>
            <person name="Oppert C."/>
            <person name="Zou Z."/>
            <person name="Evans J."/>
            <person name="Lu Z."/>
            <person name="Zhao P."/>
            <person name="Sumathipala N."/>
            <person name="Altincicek B."/>
            <person name="Vilcinskas A."/>
            <person name="Williams M."/>
            <person name="Hultmark D."/>
            <person name="Hetru C."/>
            <person name="Jiang H."/>
            <person name="Grimmelikhuijzen C.J."/>
            <person name="Hauser F."/>
            <person name="Cazzamali G."/>
            <person name="Williamson M."/>
            <person name="Park Y."/>
            <person name="Li B."/>
            <person name="Tanaka Y."/>
            <person name="Predel R."/>
            <person name="Neupert S."/>
            <person name="Schachtner J."/>
            <person name="Verleyen P."/>
            <person name="Raible F."/>
            <person name="Bork P."/>
            <person name="Friedrich M."/>
            <person name="Walden K.K."/>
            <person name="Robertson H.M."/>
            <person name="Angeli S."/>
            <person name="Foret S."/>
            <person name="Bucher G."/>
            <person name="Schuetz S."/>
            <person name="Maleszka R."/>
            <person name="Wimmer E.A."/>
            <person name="Beeman R.W."/>
            <person name="Lorenzen M."/>
            <person name="Tomoyasu Y."/>
            <person name="Miller S.C."/>
            <person name="Grossmann D."/>
            <person name="Bucher G."/>
        </authorList>
    </citation>
    <scope>NUCLEOTIDE SEQUENCE [LARGE SCALE GENOMIC DNA]</scope>
    <source>
        <strain evidence="2 3">Georgia GA2</strain>
    </source>
</reference>
<evidence type="ECO:0000259" key="1">
    <source>
        <dbReference type="Pfam" id="PF01498"/>
    </source>
</evidence>
<dbReference type="Pfam" id="PF01498">
    <property type="entry name" value="HTH_Tnp_Tc3_2"/>
    <property type="match status" value="1"/>
</dbReference>
<dbReference type="PhylomeDB" id="D6WBY3"/>
<dbReference type="GO" id="GO:0006313">
    <property type="term" value="P:DNA transposition"/>
    <property type="evidence" value="ECO:0007669"/>
    <property type="project" value="InterPro"/>
</dbReference>
<organism evidence="2 3">
    <name type="scientific">Tribolium castaneum</name>
    <name type="common">Red flour beetle</name>
    <dbReference type="NCBI Taxonomy" id="7070"/>
    <lineage>
        <taxon>Eukaryota</taxon>
        <taxon>Metazoa</taxon>
        <taxon>Ecdysozoa</taxon>
        <taxon>Arthropoda</taxon>
        <taxon>Hexapoda</taxon>
        <taxon>Insecta</taxon>
        <taxon>Pterygota</taxon>
        <taxon>Neoptera</taxon>
        <taxon>Endopterygota</taxon>
        <taxon>Coleoptera</taxon>
        <taxon>Polyphaga</taxon>
        <taxon>Cucujiformia</taxon>
        <taxon>Tenebrionidae</taxon>
        <taxon>Tenebrionidae incertae sedis</taxon>
        <taxon>Tribolium</taxon>
    </lineage>
</organism>
<accession>D6WBY3</accession>
<dbReference type="Gene3D" id="3.30.420.10">
    <property type="entry name" value="Ribonuclease H-like superfamily/Ribonuclease H"/>
    <property type="match status" value="1"/>
</dbReference>
<sequence length="179" mass="20932">MLQNELLTARNVQISTQTVRNRQREDDLRARVAAKGPLLNREHRVAILQFAREYAHWDLNDWNNVMFLDESRFCLNTSDRRVPVYSRPGETIRSVTFAHKFLSVEVQLLFEEESLSEDTQIAHNAKFDARHLLQAIIRTNVIDSSKQLIKGYSDSIPLLHKQFPNWNGKELFDVKILED</sequence>
<protein>
    <submittedName>
        <fullName evidence="2">Transposable element Tcb2 transposase-like Protein</fullName>
    </submittedName>
</protein>
<dbReference type="EMBL" id="KQ971309">
    <property type="protein sequence ID" value="EEZ99108.1"/>
    <property type="molecule type" value="Genomic_DNA"/>
</dbReference>
<dbReference type="InterPro" id="IPR002492">
    <property type="entry name" value="Transposase_Tc1-like"/>
</dbReference>
<dbReference type="AlphaFoldDB" id="D6WBY3"/>
<evidence type="ECO:0000313" key="2">
    <source>
        <dbReference type="EMBL" id="EEZ99108.1"/>
    </source>
</evidence>
<dbReference type="GO" id="GO:0015074">
    <property type="term" value="P:DNA integration"/>
    <property type="evidence" value="ECO:0007669"/>
    <property type="project" value="InterPro"/>
</dbReference>